<dbReference type="OrthoDB" id="550424at2759"/>
<dbReference type="Pfam" id="PF01556">
    <property type="entry name" value="DnaJ_C"/>
    <property type="match status" value="1"/>
</dbReference>
<dbReference type="FunFam" id="2.60.260.20:FF:000006">
    <property type="entry name" value="DnaJ subfamily B member 13"/>
    <property type="match status" value="1"/>
</dbReference>
<dbReference type="Pfam" id="PF00226">
    <property type="entry name" value="DnaJ"/>
    <property type="match status" value="1"/>
</dbReference>
<sequence>MTQIIYATISELADNSLASPIAIEDAVPNQRSVFQGNFKTLARTERRNASLSVETGVHAGLLREDETNAELRFSDAASSLNRVVTQACLDYRTKLASMFQSPMQWPTLKPECDRIFMHVPWKMTKDLYSVLGVTKNASLDEIKKAYRKLALKYHPDKNKLPEAAEKFREVSSAYEILSNKEKRETYDKFGEEGLRSGGAAGAGGRGPMGAGGTTRFYTSTDPMSTFAQFFGTDNPFENFFNLNAGGLGGNFFEDHMDVDAGDMFGGGLRNNTFRSQSFTAGTRKPPKQDPPFEHDLFVSLEDILKGCTKKMKISRKVLGADGRSRREEKVLTINVKPGWKAGTKITFQKEGDQSPGTTPADIVFIIRDKPHELFKRDGVDIRYTAKISLREALTGTRIDVPTLQGGKVSLHYSEIIRLTTSKRIQGQGLPHPKDPSKRGDIIISFDIRFPETLPNSTREILYDALPAK</sequence>
<dbReference type="PRINTS" id="PR00625">
    <property type="entry name" value="JDOMAIN"/>
</dbReference>
<dbReference type="SMART" id="SM00271">
    <property type="entry name" value="DnaJ"/>
    <property type="match status" value="1"/>
</dbReference>
<evidence type="ECO:0000313" key="4">
    <source>
        <dbReference type="Proteomes" id="UP000192247"/>
    </source>
</evidence>
<dbReference type="PANTHER" id="PTHR24078">
    <property type="entry name" value="DNAJ HOMOLOG SUBFAMILY C MEMBER"/>
    <property type="match status" value="1"/>
</dbReference>
<dbReference type="STRING" id="418985.A0A1V9XH92"/>
<dbReference type="InterPro" id="IPR018253">
    <property type="entry name" value="DnaJ_domain_CS"/>
</dbReference>
<evidence type="ECO:0000259" key="2">
    <source>
        <dbReference type="PROSITE" id="PS50076"/>
    </source>
</evidence>
<dbReference type="InterPro" id="IPR002939">
    <property type="entry name" value="DnaJ_C"/>
</dbReference>
<dbReference type="InterPro" id="IPR008971">
    <property type="entry name" value="HSP40/DnaJ_pept-bd"/>
</dbReference>
<dbReference type="Gene3D" id="1.10.287.110">
    <property type="entry name" value="DnaJ domain"/>
    <property type="match status" value="1"/>
</dbReference>
<dbReference type="GO" id="GO:0051082">
    <property type="term" value="F:unfolded protein binding"/>
    <property type="evidence" value="ECO:0007669"/>
    <property type="project" value="InterPro"/>
</dbReference>
<dbReference type="GO" id="GO:0006457">
    <property type="term" value="P:protein folding"/>
    <property type="evidence" value="ECO:0007669"/>
    <property type="project" value="InterPro"/>
</dbReference>
<dbReference type="PROSITE" id="PS50076">
    <property type="entry name" value="DNAJ_2"/>
    <property type="match status" value="1"/>
</dbReference>
<organism evidence="3 4">
    <name type="scientific">Tropilaelaps mercedesae</name>
    <dbReference type="NCBI Taxonomy" id="418985"/>
    <lineage>
        <taxon>Eukaryota</taxon>
        <taxon>Metazoa</taxon>
        <taxon>Ecdysozoa</taxon>
        <taxon>Arthropoda</taxon>
        <taxon>Chelicerata</taxon>
        <taxon>Arachnida</taxon>
        <taxon>Acari</taxon>
        <taxon>Parasitiformes</taxon>
        <taxon>Mesostigmata</taxon>
        <taxon>Gamasina</taxon>
        <taxon>Dermanyssoidea</taxon>
        <taxon>Laelapidae</taxon>
        <taxon>Tropilaelaps</taxon>
    </lineage>
</organism>
<reference evidence="3 4" key="1">
    <citation type="journal article" date="2017" name="Gigascience">
        <title>Draft genome of the honey bee ectoparasitic mite, Tropilaelaps mercedesae, is shaped by the parasitic life history.</title>
        <authorList>
            <person name="Dong X."/>
            <person name="Armstrong S.D."/>
            <person name="Xia D."/>
            <person name="Makepeace B.L."/>
            <person name="Darby A.C."/>
            <person name="Kadowaki T."/>
        </authorList>
    </citation>
    <scope>NUCLEOTIDE SEQUENCE [LARGE SCALE GENOMIC DNA]</scope>
    <source>
        <strain evidence="3">Wuxi-XJTLU</strain>
    </source>
</reference>
<comment type="caution">
    <text evidence="3">The sequence shown here is derived from an EMBL/GenBank/DDBJ whole genome shotgun (WGS) entry which is preliminary data.</text>
</comment>
<dbReference type="PROSITE" id="PS00636">
    <property type="entry name" value="DNAJ_1"/>
    <property type="match status" value="1"/>
</dbReference>
<dbReference type="CDD" id="cd10747">
    <property type="entry name" value="DnaJ_C"/>
    <property type="match status" value="1"/>
</dbReference>
<dbReference type="AlphaFoldDB" id="A0A1V9XH92"/>
<evidence type="ECO:0000313" key="3">
    <source>
        <dbReference type="EMBL" id="OQR72905.1"/>
    </source>
</evidence>
<dbReference type="CDD" id="cd06257">
    <property type="entry name" value="DnaJ"/>
    <property type="match status" value="1"/>
</dbReference>
<keyword evidence="4" id="KW-1185">Reference proteome</keyword>
<dbReference type="FunFam" id="1.10.287.110:FF:000106">
    <property type="entry name" value="Putative heat shock protein-like protein"/>
    <property type="match status" value="1"/>
</dbReference>
<dbReference type="GO" id="GO:0005829">
    <property type="term" value="C:cytosol"/>
    <property type="evidence" value="ECO:0007669"/>
    <property type="project" value="TreeGrafter"/>
</dbReference>
<dbReference type="PANTHER" id="PTHR24078:SF553">
    <property type="entry name" value="DNAJ HOMOLOG SUBFAMILY B MEMBER 5"/>
    <property type="match status" value="1"/>
</dbReference>
<keyword evidence="1" id="KW-0143">Chaperone</keyword>
<dbReference type="FunCoup" id="A0A1V9XH92">
    <property type="interactions" value="842"/>
</dbReference>
<dbReference type="Gene3D" id="2.60.260.20">
    <property type="entry name" value="Urease metallochaperone UreE, N-terminal domain"/>
    <property type="match status" value="2"/>
</dbReference>
<feature type="domain" description="J" evidence="2">
    <location>
        <begin position="126"/>
        <end position="190"/>
    </location>
</feature>
<gene>
    <name evidence="3" type="ORF">BIW11_03692</name>
</gene>
<dbReference type="SUPFAM" id="SSF49493">
    <property type="entry name" value="HSP40/DnaJ peptide-binding domain"/>
    <property type="match status" value="2"/>
</dbReference>
<dbReference type="InterPro" id="IPR051339">
    <property type="entry name" value="DnaJ_subfamily_B"/>
</dbReference>
<dbReference type="Proteomes" id="UP000192247">
    <property type="component" value="Unassembled WGS sequence"/>
</dbReference>
<dbReference type="GO" id="GO:0051087">
    <property type="term" value="F:protein-folding chaperone binding"/>
    <property type="evidence" value="ECO:0007669"/>
    <property type="project" value="TreeGrafter"/>
</dbReference>
<name>A0A1V9XH92_9ACAR</name>
<dbReference type="FunFam" id="2.60.260.20:FF:000002">
    <property type="entry name" value="Dnaj homolog subfamily b member"/>
    <property type="match status" value="1"/>
</dbReference>
<dbReference type="InterPro" id="IPR001623">
    <property type="entry name" value="DnaJ_domain"/>
</dbReference>
<protein>
    <submittedName>
        <fullName evidence="3">DnaJsubfamily B member 4 isoform 2</fullName>
    </submittedName>
</protein>
<proteinExistence type="predicted"/>
<dbReference type="InterPro" id="IPR036869">
    <property type="entry name" value="J_dom_sf"/>
</dbReference>
<evidence type="ECO:0000256" key="1">
    <source>
        <dbReference type="ARBA" id="ARBA00023186"/>
    </source>
</evidence>
<dbReference type="SUPFAM" id="SSF46565">
    <property type="entry name" value="Chaperone J-domain"/>
    <property type="match status" value="1"/>
</dbReference>
<dbReference type="InParanoid" id="A0A1V9XH92"/>
<dbReference type="EMBL" id="MNPL01010838">
    <property type="protein sequence ID" value="OQR72905.1"/>
    <property type="molecule type" value="Genomic_DNA"/>
</dbReference>
<accession>A0A1V9XH92</accession>